<dbReference type="Proteomes" id="UP000236316">
    <property type="component" value="Segment"/>
</dbReference>
<proteinExistence type="predicted"/>
<dbReference type="EMBL" id="LT906555">
    <property type="protein sequence ID" value="SNW61968.1"/>
    <property type="molecule type" value="Genomic_DNA"/>
</dbReference>
<sequence length="219" mass="25959">MFCGNYMKYYKMEKNWYMTFLVDVSKPPKKLIFRDQYNIDVNGLKDIYAIESNFVKVAQEKVPHINYDFNNADLRDVYLFLHIIDKIRYIQNIIYNSRDSGYDNLVVSEGYNNTKYEKVRGSMYRIYIKMEYKPGGFVNEYNIYGVLVILFGMQKDSYTYIQDPNLPSFEGRVEHVDDLHHPDDVWILDNKYIIFQNHGAYDIDVRGSLGVVLVNNILL</sequence>
<dbReference type="GeneID" id="35382440"/>
<protein>
    <submittedName>
        <fullName evidence="1">Uncharacterized protein</fullName>
    </submittedName>
</protein>
<reference evidence="1" key="1">
    <citation type="submission" date="2017-08" db="EMBL/GenBank/DDBJ databases">
        <authorList>
            <consortium name="Urmite Genomes"/>
        </authorList>
    </citation>
    <scope>NUCLEOTIDE SEQUENCE [LARGE SCALE GENOMIC DNA]</scope>
    <source>
        <strain evidence="1">IHUMI-LCC2</strain>
    </source>
</reference>
<keyword evidence="2" id="KW-1185">Reference proteome</keyword>
<evidence type="ECO:0000313" key="2">
    <source>
        <dbReference type="Proteomes" id="UP000236316"/>
    </source>
</evidence>
<accession>A0A2I2L353</accession>
<gene>
    <name evidence="1" type="ORF">ORPV_64</name>
</gene>
<evidence type="ECO:0000313" key="1">
    <source>
        <dbReference type="EMBL" id="SNW61968.1"/>
    </source>
</evidence>
<organism evidence="1">
    <name type="scientific">Orpheovirus IHUMI-LCC2</name>
    <dbReference type="NCBI Taxonomy" id="2023057"/>
    <lineage>
        <taxon>Viruses</taxon>
        <taxon>Varidnaviria</taxon>
        <taxon>Bamfordvirae</taxon>
        <taxon>Nucleocytoviricota</taxon>
        <taxon>Megaviricetes</taxon>
        <taxon>Pimascovirales</taxon>
        <taxon>Ocovirineae</taxon>
        <taxon>Orpheoviridae</taxon>
        <taxon>Alphaorpheovirus</taxon>
        <taxon>Alphaorpheovirus massiliense</taxon>
    </lineage>
</organism>
<dbReference type="RefSeq" id="YP_009448270.1">
    <property type="nucleotide sequence ID" value="NC_036594.1"/>
</dbReference>
<dbReference type="KEGG" id="vg:35382440"/>
<name>A0A2I2L353_9VIRU</name>